<evidence type="ECO:0000313" key="3">
    <source>
        <dbReference type="Proteomes" id="UP001220962"/>
    </source>
</evidence>
<evidence type="ECO:0000259" key="1">
    <source>
        <dbReference type="Pfam" id="PF13360"/>
    </source>
</evidence>
<accession>A0AAX3N708</accession>
<feature type="domain" description="Pyrrolo-quinoline quinone repeat" evidence="1">
    <location>
        <begin position="78"/>
        <end position="204"/>
    </location>
</feature>
<dbReference type="SMART" id="SM00564">
    <property type="entry name" value="PQQ"/>
    <property type="match status" value="4"/>
</dbReference>
<dbReference type="Gene3D" id="2.140.10.10">
    <property type="entry name" value="Quinoprotein alcohol dehydrogenase-like superfamily"/>
    <property type="match status" value="1"/>
</dbReference>
<organism evidence="2 3">
    <name type="scientific">Paenibacillus urinalis</name>
    <dbReference type="NCBI Taxonomy" id="521520"/>
    <lineage>
        <taxon>Bacteria</taxon>
        <taxon>Bacillati</taxon>
        <taxon>Bacillota</taxon>
        <taxon>Bacilli</taxon>
        <taxon>Bacillales</taxon>
        <taxon>Paenibacillaceae</taxon>
        <taxon>Paenibacillus</taxon>
    </lineage>
</organism>
<reference evidence="2" key="1">
    <citation type="submission" date="2023-02" db="EMBL/GenBank/DDBJ databases">
        <title>Pathogen: clinical or host-associated sample.</title>
        <authorList>
            <person name="Hergert J."/>
            <person name="Casey R."/>
            <person name="Wagner J."/>
            <person name="Young E.L."/>
            <person name="Oakeson K.F."/>
        </authorList>
    </citation>
    <scope>NUCLEOTIDE SEQUENCE</scope>
    <source>
        <strain evidence="2">2022CK-00830</strain>
    </source>
</reference>
<dbReference type="Pfam" id="PF13360">
    <property type="entry name" value="PQQ_2"/>
    <property type="match status" value="1"/>
</dbReference>
<dbReference type="PANTHER" id="PTHR34512:SF30">
    <property type="entry name" value="OUTER MEMBRANE PROTEIN ASSEMBLY FACTOR BAMB"/>
    <property type="match status" value="1"/>
</dbReference>
<dbReference type="PANTHER" id="PTHR34512">
    <property type="entry name" value="CELL SURFACE PROTEIN"/>
    <property type="match status" value="1"/>
</dbReference>
<dbReference type="EMBL" id="CP118101">
    <property type="protein sequence ID" value="WDH84924.1"/>
    <property type="molecule type" value="Genomic_DNA"/>
</dbReference>
<dbReference type="InterPro" id="IPR018391">
    <property type="entry name" value="PQQ_b-propeller_rpt"/>
</dbReference>
<dbReference type="InterPro" id="IPR011047">
    <property type="entry name" value="Quinoprotein_ADH-like_sf"/>
</dbReference>
<dbReference type="RefSeq" id="WP_238546352.1">
    <property type="nucleotide sequence ID" value="NZ_CP118101.1"/>
</dbReference>
<proteinExistence type="predicted"/>
<protein>
    <submittedName>
        <fullName evidence="2">PQQ-binding-like beta-propeller repeat protein</fullName>
    </submittedName>
</protein>
<dbReference type="InterPro" id="IPR002372">
    <property type="entry name" value="PQQ_rpt_dom"/>
</dbReference>
<dbReference type="Proteomes" id="UP001220962">
    <property type="component" value="Chromosome"/>
</dbReference>
<dbReference type="Gene3D" id="2.130.10.10">
    <property type="entry name" value="YVTN repeat-like/Quinoprotein amine dehydrogenase"/>
    <property type="match status" value="1"/>
</dbReference>
<dbReference type="AlphaFoldDB" id="A0AAX3N708"/>
<dbReference type="SUPFAM" id="SSF50998">
    <property type="entry name" value="Quinoprotein alcohol dehydrogenase-like"/>
    <property type="match status" value="1"/>
</dbReference>
<sequence>MMVSSNKNDRTIKYKKKRIRRVIAFITAGVLTIHGANILPTSIISAEKADVSVRTWYSGSTIKVPELKPAWTLQVDGGLEQSQGTGVQAIAEEGKVFAFSGNKLIALDAQTGKRLWSYGNGRHLNRLITYDQGILYGMTTDKKPYALHAKTGKLKWQAQSSTYVDAWERTEALIPTSDTLYAINGSTTFAFDKLSGKLKWKVDEEKAEGNGTAYFEEADGVVLRTFLVQGALTSIQLNAYDKKTGKELWEDFGQGEALKIQDGLVYSIDYYSPMLTDYQSLPDRKVIVNAFNLKTGVKKGSREYMWKLAGEPPYSYYSGDAYLAGDKLYIEQGDKVAVYNFNSYKAGEDPLRRLQRPDGDSLDMLGVVQERLLFKDASGNLAGVKLANGQRIGWYGDAPVAHIDVYGNEIYMAQRNGTLLGIHMMTTKPVFRVKTGADLHEATLKTNGMIIIQAEGRLMGVKVPATMQ</sequence>
<name>A0AAX3N708_9BACL</name>
<evidence type="ECO:0000313" key="2">
    <source>
        <dbReference type="EMBL" id="WDH84924.1"/>
    </source>
</evidence>
<dbReference type="InterPro" id="IPR015943">
    <property type="entry name" value="WD40/YVTN_repeat-like_dom_sf"/>
</dbReference>
<gene>
    <name evidence="2" type="ORF">PUW23_12225</name>
</gene>